<dbReference type="AlphaFoldDB" id="A0A150H0U3"/>
<gene>
    <name evidence="3" type="ORF">GPECTOR_2g1173</name>
</gene>
<reference evidence="4" key="1">
    <citation type="journal article" date="2016" name="Nat. Commun.">
        <title>The Gonium pectorale genome demonstrates co-option of cell cycle regulation during the evolution of multicellularity.</title>
        <authorList>
            <person name="Hanschen E.R."/>
            <person name="Marriage T.N."/>
            <person name="Ferris P.J."/>
            <person name="Hamaji T."/>
            <person name="Toyoda A."/>
            <person name="Fujiyama A."/>
            <person name="Neme R."/>
            <person name="Noguchi H."/>
            <person name="Minakuchi Y."/>
            <person name="Suzuki M."/>
            <person name="Kawai-Toyooka H."/>
            <person name="Smith D.R."/>
            <person name="Sparks H."/>
            <person name="Anderson J."/>
            <person name="Bakaric R."/>
            <person name="Luria V."/>
            <person name="Karger A."/>
            <person name="Kirschner M.W."/>
            <person name="Durand P.M."/>
            <person name="Michod R.E."/>
            <person name="Nozaki H."/>
            <person name="Olson B.J."/>
        </authorList>
    </citation>
    <scope>NUCLEOTIDE SEQUENCE [LARGE SCALE GENOMIC DNA]</scope>
    <source>
        <strain evidence="4">NIES-2863</strain>
    </source>
</reference>
<feature type="region of interest" description="Disordered" evidence="2">
    <location>
        <begin position="37"/>
        <end position="76"/>
    </location>
</feature>
<feature type="region of interest" description="Disordered" evidence="2">
    <location>
        <begin position="210"/>
        <end position="252"/>
    </location>
</feature>
<dbReference type="EMBL" id="LSYV01000003">
    <property type="protein sequence ID" value="KXZ55623.1"/>
    <property type="molecule type" value="Genomic_DNA"/>
</dbReference>
<sequence>MNEFEAAAARDAAAAPCKVPQWGTSVGVVDLSPFGSPASIGATPARLTSMKAAPRGASTASNDDDDASDNASVRDQRTGFVDAAQLHKTLKQMQEMAEENRKLQQFLSEYRMDAEKLAKLEEENQALRGVTRQLEQELQDIKVNALPRTGAELEMFKNAVHVPAVARSVCSNDESVVLGPSTASLDGANPGARVARQNVFKSLLAHLGASGPSTGTSQPATPRSVGASGGGASVDGATVAKQRKQPRPEEAAALGQAVYQLLDSWGGRMM</sequence>
<evidence type="ECO:0000313" key="4">
    <source>
        <dbReference type="Proteomes" id="UP000075714"/>
    </source>
</evidence>
<organism evidence="3 4">
    <name type="scientific">Gonium pectorale</name>
    <name type="common">Green alga</name>
    <dbReference type="NCBI Taxonomy" id="33097"/>
    <lineage>
        <taxon>Eukaryota</taxon>
        <taxon>Viridiplantae</taxon>
        <taxon>Chlorophyta</taxon>
        <taxon>core chlorophytes</taxon>
        <taxon>Chlorophyceae</taxon>
        <taxon>CS clade</taxon>
        <taxon>Chlamydomonadales</taxon>
        <taxon>Volvocaceae</taxon>
        <taxon>Gonium</taxon>
    </lineage>
</organism>
<comment type="caution">
    <text evidence="3">The sequence shown here is derived from an EMBL/GenBank/DDBJ whole genome shotgun (WGS) entry which is preliminary data.</text>
</comment>
<feature type="coiled-coil region" evidence="1">
    <location>
        <begin position="93"/>
        <end position="144"/>
    </location>
</feature>
<keyword evidence="1" id="KW-0175">Coiled coil</keyword>
<proteinExistence type="predicted"/>
<evidence type="ECO:0000256" key="2">
    <source>
        <dbReference type="SAM" id="MobiDB-lite"/>
    </source>
</evidence>
<evidence type="ECO:0000256" key="1">
    <source>
        <dbReference type="SAM" id="Coils"/>
    </source>
</evidence>
<accession>A0A150H0U3</accession>
<protein>
    <submittedName>
        <fullName evidence="3">Uncharacterized protein</fullName>
    </submittedName>
</protein>
<name>A0A150H0U3_GONPE</name>
<evidence type="ECO:0000313" key="3">
    <source>
        <dbReference type="EMBL" id="KXZ55623.1"/>
    </source>
</evidence>
<keyword evidence="4" id="KW-1185">Reference proteome</keyword>
<feature type="compositionally biased region" description="Polar residues" evidence="2">
    <location>
        <begin position="211"/>
        <end position="221"/>
    </location>
</feature>
<dbReference type="OrthoDB" id="539484at2759"/>
<dbReference type="Proteomes" id="UP000075714">
    <property type="component" value="Unassembled WGS sequence"/>
</dbReference>